<accession>A0A0T6B7D7</accession>
<dbReference type="GO" id="GO:0000506">
    <property type="term" value="C:glycosylphosphatidylinositol-N-acetylglucosaminyltransferase (GPI-GnT) complex"/>
    <property type="evidence" value="ECO:0007669"/>
    <property type="project" value="TreeGrafter"/>
</dbReference>
<evidence type="ECO:0000256" key="6">
    <source>
        <dbReference type="ARBA" id="ARBA00032160"/>
    </source>
</evidence>
<comment type="caution">
    <text evidence="9">The sequence shown here is derived from an EMBL/GenBank/DDBJ whole genome shotgun (WGS) entry which is preliminary data.</text>
</comment>
<dbReference type="SUPFAM" id="SSF53756">
    <property type="entry name" value="UDP-Glycosyltransferase/glycogen phosphorylase"/>
    <property type="match status" value="1"/>
</dbReference>
<sequence>MNAVYKICMVSDFFYPNMGGVEEHIYNLSQCLISNGHKVVIMTHSYGNRIGVRYMTNGLKVYYLPIRVFYNQCVLPTMICNIPLIRYIFIRESIDIVHGHSAFSALAHEAILIGSLLGLKTVFTDHSLFGFADASAIITNKFLEITLSDCNHCICVSHTGKENTVLRGRVDFNKVSVIPNAVDTYTFTPDVSKRPESNITIVIVSRLVYRKGVDLMAHVITQMCSKYSDINFLIGGDGPKRWLLEEIRERQGLQHRVTLLGSLEHSQVRDVLNQGHIFLNTSLTEAYCMAIVEAASCGYDFTIRDL</sequence>
<dbReference type="EC" id="2.4.1.198" evidence="2"/>
<evidence type="ECO:0000259" key="8">
    <source>
        <dbReference type="Pfam" id="PF08288"/>
    </source>
</evidence>
<keyword evidence="5" id="KW-0808">Transferase</keyword>
<name>A0A0T6B7D7_9SCAR</name>
<keyword evidence="3" id="KW-0337">GPI-anchor biosynthesis</keyword>
<dbReference type="GO" id="GO:0006506">
    <property type="term" value="P:GPI anchor biosynthetic process"/>
    <property type="evidence" value="ECO:0007669"/>
    <property type="project" value="UniProtKB-KW"/>
</dbReference>
<evidence type="ECO:0000313" key="10">
    <source>
        <dbReference type="Proteomes" id="UP000051574"/>
    </source>
</evidence>
<dbReference type="GO" id="GO:0017176">
    <property type="term" value="F:phosphatidylinositol N-acetylglucosaminyltransferase activity"/>
    <property type="evidence" value="ECO:0007669"/>
    <property type="project" value="UniProtKB-EC"/>
</dbReference>
<feature type="domain" description="Glycosyl transferase family 1" evidence="7">
    <location>
        <begin position="190"/>
        <end position="298"/>
    </location>
</feature>
<dbReference type="Pfam" id="PF08288">
    <property type="entry name" value="PIGA"/>
    <property type="match status" value="1"/>
</dbReference>
<proteinExistence type="predicted"/>
<protein>
    <recommendedName>
        <fullName evidence="2">phosphatidylinositol N-acetylglucosaminyltransferase</fullName>
        <ecNumber evidence="2">2.4.1.198</ecNumber>
    </recommendedName>
    <alternativeName>
        <fullName evidence="6">GlcNAc-PI synthesis protein</fullName>
    </alternativeName>
</protein>
<keyword evidence="10" id="KW-1185">Reference proteome</keyword>
<reference evidence="9 10" key="1">
    <citation type="submission" date="2015-09" db="EMBL/GenBank/DDBJ databases">
        <title>Draft genome of the scarab beetle Oryctes borbonicus.</title>
        <authorList>
            <person name="Meyer J.M."/>
            <person name="Markov G.V."/>
            <person name="Baskaran P."/>
            <person name="Herrmann M."/>
            <person name="Sommer R.J."/>
            <person name="Roedelsperger C."/>
        </authorList>
    </citation>
    <scope>NUCLEOTIDE SEQUENCE [LARGE SCALE GENOMIC DNA]</scope>
    <source>
        <strain evidence="9">OB123</strain>
        <tissue evidence="9">Whole animal</tissue>
    </source>
</reference>
<evidence type="ECO:0000256" key="4">
    <source>
        <dbReference type="ARBA" id="ARBA00022676"/>
    </source>
</evidence>
<evidence type="ECO:0000259" key="7">
    <source>
        <dbReference type="Pfam" id="PF00534"/>
    </source>
</evidence>
<dbReference type="Gene3D" id="3.40.50.2000">
    <property type="entry name" value="Glycogen Phosphorylase B"/>
    <property type="match status" value="2"/>
</dbReference>
<dbReference type="Pfam" id="PF00534">
    <property type="entry name" value="Glycos_transf_1"/>
    <property type="match status" value="1"/>
</dbReference>
<comment type="pathway">
    <text evidence="1">Glycolipid biosynthesis; glycosylphosphatidylinositol-anchor biosynthesis.</text>
</comment>
<keyword evidence="4" id="KW-0328">Glycosyltransferase</keyword>
<dbReference type="AlphaFoldDB" id="A0A0T6B7D7"/>
<dbReference type="FunFam" id="3.40.50.2000:FF:000026">
    <property type="entry name" value="Phosphatidylinositol N-acetylglucosaminyltransferase subunit A"/>
    <property type="match status" value="1"/>
</dbReference>
<dbReference type="PANTHER" id="PTHR45871:SF1">
    <property type="entry name" value="PHOSPHATIDYLINOSITOL N-ACETYLGLUCOSAMINYLTRANSFERASE SUBUNIT A"/>
    <property type="match status" value="1"/>
</dbReference>
<feature type="domain" description="PIGA GPI anchor biosynthesis" evidence="8">
    <location>
        <begin position="44"/>
        <end position="133"/>
    </location>
</feature>
<dbReference type="OrthoDB" id="734129at2759"/>
<evidence type="ECO:0000313" key="9">
    <source>
        <dbReference type="EMBL" id="KRT83102.1"/>
    </source>
</evidence>
<evidence type="ECO:0000256" key="2">
    <source>
        <dbReference type="ARBA" id="ARBA00012420"/>
    </source>
</evidence>
<evidence type="ECO:0000256" key="5">
    <source>
        <dbReference type="ARBA" id="ARBA00022679"/>
    </source>
</evidence>
<gene>
    <name evidence="9" type="ORF">AMK59_3603</name>
</gene>
<dbReference type="PANTHER" id="PTHR45871">
    <property type="entry name" value="N-ACETYLGLUCOSAMINYL-PHOSPHATIDYLINOSITOL BIOSYNTHETIC PROTEIN"/>
    <property type="match status" value="1"/>
</dbReference>
<evidence type="ECO:0000256" key="3">
    <source>
        <dbReference type="ARBA" id="ARBA00022502"/>
    </source>
</evidence>
<dbReference type="EMBL" id="LJIG01009427">
    <property type="protein sequence ID" value="KRT83102.1"/>
    <property type="molecule type" value="Genomic_DNA"/>
</dbReference>
<dbReference type="InterPro" id="IPR013234">
    <property type="entry name" value="PIGA_GPI_anchor_biosynthesis"/>
</dbReference>
<dbReference type="InterPro" id="IPR001296">
    <property type="entry name" value="Glyco_trans_1"/>
</dbReference>
<organism evidence="9 10">
    <name type="scientific">Oryctes borbonicus</name>
    <dbReference type="NCBI Taxonomy" id="1629725"/>
    <lineage>
        <taxon>Eukaryota</taxon>
        <taxon>Metazoa</taxon>
        <taxon>Ecdysozoa</taxon>
        <taxon>Arthropoda</taxon>
        <taxon>Hexapoda</taxon>
        <taxon>Insecta</taxon>
        <taxon>Pterygota</taxon>
        <taxon>Neoptera</taxon>
        <taxon>Endopterygota</taxon>
        <taxon>Coleoptera</taxon>
        <taxon>Polyphaga</taxon>
        <taxon>Scarabaeiformia</taxon>
        <taxon>Scarabaeidae</taxon>
        <taxon>Dynastinae</taxon>
        <taxon>Oryctes</taxon>
    </lineage>
</organism>
<dbReference type="Proteomes" id="UP000051574">
    <property type="component" value="Unassembled WGS sequence"/>
</dbReference>
<evidence type="ECO:0000256" key="1">
    <source>
        <dbReference type="ARBA" id="ARBA00004687"/>
    </source>
</evidence>